<reference evidence="4 5" key="1">
    <citation type="submission" date="2019-03" db="EMBL/GenBank/DDBJ databases">
        <authorList>
            <person name="Gaulin E."/>
            <person name="Dumas B."/>
        </authorList>
    </citation>
    <scope>NUCLEOTIDE SEQUENCE [LARGE SCALE GENOMIC DNA]</scope>
    <source>
        <strain evidence="4">CBS 568.67</strain>
    </source>
</reference>
<evidence type="ECO:0000313" key="3">
    <source>
        <dbReference type="EMBL" id="KAF0689807.1"/>
    </source>
</evidence>
<name>A0A485LF06_9STRA</name>
<feature type="region of interest" description="Disordered" evidence="1">
    <location>
        <begin position="27"/>
        <end position="48"/>
    </location>
</feature>
<keyword evidence="5" id="KW-1185">Reference proteome</keyword>
<dbReference type="Gene3D" id="2.100.10.30">
    <property type="entry name" value="Jacalin-like lectin domain"/>
    <property type="match status" value="1"/>
</dbReference>
<dbReference type="SUPFAM" id="SSF51101">
    <property type="entry name" value="Mannose-binding lectins"/>
    <property type="match status" value="1"/>
</dbReference>
<dbReference type="SMART" id="SM00915">
    <property type="entry name" value="Jacalin"/>
    <property type="match status" value="1"/>
</dbReference>
<reference evidence="3" key="2">
    <citation type="submission" date="2019-06" db="EMBL/GenBank/DDBJ databases">
        <title>Genomics analysis of Aphanomyces spp. identifies a new class of oomycete effector associated with host adaptation.</title>
        <authorList>
            <person name="Gaulin E."/>
        </authorList>
    </citation>
    <scope>NUCLEOTIDE SEQUENCE</scope>
    <source>
        <strain evidence="3">CBS 578.67</strain>
    </source>
</reference>
<accession>A0A485LF06</accession>
<organism evidence="4 5">
    <name type="scientific">Aphanomyces stellatus</name>
    <dbReference type="NCBI Taxonomy" id="120398"/>
    <lineage>
        <taxon>Eukaryota</taxon>
        <taxon>Sar</taxon>
        <taxon>Stramenopiles</taxon>
        <taxon>Oomycota</taxon>
        <taxon>Saprolegniomycetes</taxon>
        <taxon>Saprolegniales</taxon>
        <taxon>Verrucalvaceae</taxon>
        <taxon>Aphanomyces</taxon>
    </lineage>
</organism>
<proteinExistence type="predicted"/>
<feature type="compositionally biased region" description="Polar residues" evidence="1">
    <location>
        <begin position="217"/>
        <end position="227"/>
    </location>
</feature>
<dbReference type="Pfam" id="PF01419">
    <property type="entry name" value="Jacalin"/>
    <property type="match status" value="1"/>
</dbReference>
<evidence type="ECO:0000256" key="1">
    <source>
        <dbReference type="SAM" id="MobiDB-lite"/>
    </source>
</evidence>
<dbReference type="InterPro" id="IPR036404">
    <property type="entry name" value="Jacalin-like_lectin_dom_sf"/>
</dbReference>
<sequence>MEQERQQKRRETAAQIAAQFPIPKWYDMSLPSAPNDANGGGDHLPSPMKQPRLSRLNTSVQLHADAIRQHIHTAGVVSMSSAQSVRRRSTMSALHPKRSIPTLPQLPPPASDQFGLWPLASPPRPTHTLQKSMSSIDMFHAIKSQSPPPRLVDHWAEPAPATRGPLHRPSHVGSAGKLRHLSSIRSMSRMGSITDNNTVLEAGSSDMINDDNYDTPLETTSDGQSNASSDDGGDEEDIGALLEPDGHGAMVAVGAAPPLETILSQDESPEDTYRIMPKMSARAQAKEMALAAQRRQTMTDIVAFADAHLRKKIFKGWEHIDFAFKGGDLNQMQVERVLQTQGISVTMIDVARVHQVIDEYFAQQDAIEAMVHGGRSNIVAAIDRAVGELASNEKDDAPLQSAPSPGALDTVTPAIHVRVDEPETIRKPIEPPERKVRVISYKMMQDMFYPTNDDDIKAWGAELEAEKARAAEEKAARDLQLHQLEEKIKRRLASTAQGMLRVLARFDFVHMTWSSAMRKETTTALFFKTIFRKKKTLLEDQVHDKPEKARSITVIYNALLQTYARNRGLDELDLDDAAQVFHDVAANAIQNGARQYFARKATFYFPERQAFFALKLKKRVFRGWFDRAHQLASQRQRLFRKFVAWRYLVTLAKRYREMFRICFWPYYVWKRHVQFVLISRSKANFLRLVFESYVQLRILRGLRRYTMRRNWCRAQVNLRTQARHRAMLERIFAAWRKTAAVTARLQKIWEKRGLSMHWQNKFYLIRITMHLWRYYTILRRDIARRQYLCYHGVLGKKNDAAWEAENDAVPLTRLMESHLGSKIKLKSFTHELGIAMYIKYRKKDRQAILAQALVFKRIAPLVFRAFVVYREHKKRGRFATELGLFRLYAHHFATLVRFLLYRKHQEALRRASTKRFKELVLQDQIDHVGGASTTTPGEPPKVETKRALQWRQDREWREAGLAQAAVDAAALEARIHALYALRRESHARFDDRETKLREWKEAEARVQHDEEAKSTGMRSQLHHCASQILHTRVRRLYETICRTFDVLQDKYNHMLLKSTFRMLRLPRSNKHATVLCHRAQLRNWIRLAHCYSSWADKMPRYHTLKLLWSMWKKWIEYIRNRALYESPGLARKMQRRRMLVSKFENYLIDQEFMLIPTVLGKKLSYNSYKAVFVRWVEWAQLTFATNAMVATFRTRSAIRRKGQVFLAWKIQLKAKYIALPHFVVEKRSTADIERVRSSLWNKRKHLVSRRIRRVLSACDRKLKLSVCSNPTLKHLFAMHSKDIMKRLNLENRLMFVAYNERQVHHYEERQSALMGGQTGHKFDYVEAIPFGHIRQVNVICGKSVDGIAITIKSFSDTVEGAIHGNPFGNSSLFVLTPSELLTSIEGYATQSTILALRFGTNQSRFSKWYGRTDAGLPFHLDAAQGEEIVGLHGFAAKDSVHGLGVCFRKTTERNVFEGLWIEHPNLSLLPGTVATDDTINHCDRQFSYFLQMRSCDVYAAMDRSHKLALRMWRSESIPDAVRRLRIVMGVCRWFFNALVHGLVALTDREDEGRRILQDGLNIRASGEKLLVEGEAIMELVDKYREGRKKQLNLTLLGFKKIQELRHNMEVGDDKIKRGKALVADGNAEILRGKQLLPKIPLTDRMLDNIRSLYRVVQTKDSMDAMSESIKKLLLSEHPIDSDTTLVDMKEVAEANENAAFDMGQARAEVVSSKLRETLSQAIT</sequence>
<dbReference type="EMBL" id="CAADRA010006431">
    <property type="protein sequence ID" value="VFT95499.1"/>
    <property type="molecule type" value="Genomic_DNA"/>
</dbReference>
<feature type="region of interest" description="Disordered" evidence="1">
    <location>
        <begin position="157"/>
        <end position="242"/>
    </location>
</feature>
<dbReference type="OrthoDB" id="75498at2759"/>
<dbReference type="PANTHER" id="PTHR47293:SF13">
    <property type="entry name" value="JACALIN-RELATED LECTIN 45"/>
    <property type="match status" value="1"/>
</dbReference>
<feature type="compositionally biased region" description="Low complexity" evidence="1">
    <location>
        <begin position="183"/>
        <end position="193"/>
    </location>
</feature>
<dbReference type="EMBL" id="VJMH01006410">
    <property type="protein sequence ID" value="KAF0689807.1"/>
    <property type="molecule type" value="Genomic_DNA"/>
</dbReference>
<evidence type="ECO:0000313" key="5">
    <source>
        <dbReference type="Proteomes" id="UP000332933"/>
    </source>
</evidence>
<dbReference type="PROSITE" id="PS51752">
    <property type="entry name" value="JACALIN_LECTIN"/>
    <property type="match status" value="1"/>
</dbReference>
<dbReference type="InterPro" id="IPR001229">
    <property type="entry name" value="Jacalin-like_lectin_dom"/>
</dbReference>
<dbReference type="PANTHER" id="PTHR47293">
    <property type="entry name" value="JACALIN-RELATED LECTIN 3"/>
    <property type="match status" value="1"/>
</dbReference>
<dbReference type="Proteomes" id="UP000332933">
    <property type="component" value="Unassembled WGS sequence"/>
</dbReference>
<evidence type="ECO:0000313" key="4">
    <source>
        <dbReference type="EMBL" id="VFT95499.1"/>
    </source>
</evidence>
<gene>
    <name evidence="4" type="primary">Aste57867_18765</name>
    <name evidence="3" type="ORF">As57867_018701</name>
    <name evidence="4" type="ORF">ASTE57867_18765</name>
</gene>
<evidence type="ECO:0000259" key="2">
    <source>
        <dbReference type="PROSITE" id="PS51752"/>
    </source>
</evidence>
<feature type="domain" description="Jacalin-type lectin" evidence="2">
    <location>
        <begin position="1308"/>
        <end position="1449"/>
    </location>
</feature>
<protein>
    <submittedName>
        <fullName evidence="4">Aste57867_18765 protein</fullName>
    </submittedName>
</protein>